<evidence type="ECO:0000256" key="7">
    <source>
        <dbReference type="ARBA" id="ARBA00023034"/>
    </source>
</evidence>
<name>A0AAD5RJW6_9PEZI</name>
<dbReference type="EMBL" id="JAKWBI020000353">
    <property type="protein sequence ID" value="KAJ2896111.1"/>
    <property type="molecule type" value="Genomic_DNA"/>
</dbReference>
<dbReference type="GO" id="GO:0034067">
    <property type="term" value="P:protein localization to Golgi apparatus"/>
    <property type="evidence" value="ECO:0007669"/>
    <property type="project" value="TreeGrafter"/>
</dbReference>
<dbReference type="GO" id="GO:0006895">
    <property type="term" value="P:Golgi to endosome transport"/>
    <property type="evidence" value="ECO:0007669"/>
    <property type="project" value="TreeGrafter"/>
</dbReference>
<comment type="similarity">
    <text evidence="2">Belongs to the SYS1 family.</text>
</comment>
<evidence type="ECO:0000313" key="10">
    <source>
        <dbReference type="EMBL" id="KAJ2896111.1"/>
    </source>
</evidence>
<evidence type="ECO:0000256" key="1">
    <source>
        <dbReference type="ARBA" id="ARBA00004653"/>
    </source>
</evidence>
<keyword evidence="11" id="KW-1185">Reference proteome</keyword>
<evidence type="ECO:0000256" key="8">
    <source>
        <dbReference type="ARBA" id="ARBA00023136"/>
    </source>
</evidence>
<dbReference type="PANTHER" id="PTHR12952">
    <property type="entry name" value="SYS1"/>
    <property type="match status" value="1"/>
</dbReference>
<keyword evidence="6 9" id="KW-1133">Transmembrane helix</keyword>
<dbReference type="Proteomes" id="UP001201980">
    <property type="component" value="Unassembled WGS sequence"/>
</dbReference>
<organism evidence="10 11">
    <name type="scientific">Zalerion maritima</name>
    <dbReference type="NCBI Taxonomy" id="339359"/>
    <lineage>
        <taxon>Eukaryota</taxon>
        <taxon>Fungi</taxon>
        <taxon>Dikarya</taxon>
        <taxon>Ascomycota</taxon>
        <taxon>Pezizomycotina</taxon>
        <taxon>Sordariomycetes</taxon>
        <taxon>Lulworthiomycetidae</taxon>
        <taxon>Lulworthiales</taxon>
        <taxon>Lulworthiaceae</taxon>
        <taxon>Zalerion</taxon>
    </lineage>
</organism>
<dbReference type="GO" id="GO:0000139">
    <property type="term" value="C:Golgi membrane"/>
    <property type="evidence" value="ECO:0007669"/>
    <property type="project" value="UniProtKB-SubCell"/>
</dbReference>
<reference evidence="10" key="1">
    <citation type="submission" date="2022-07" db="EMBL/GenBank/DDBJ databases">
        <title>Draft genome sequence of Zalerion maritima ATCC 34329, a (micro)plastics degrading marine fungus.</title>
        <authorList>
            <person name="Paco A."/>
            <person name="Goncalves M.F.M."/>
            <person name="Rocha-Santos T.A.P."/>
            <person name="Alves A."/>
        </authorList>
    </citation>
    <scope>NUCLEOTIDE SEQUENCE</scope>
    <source>
        <strain evidence="10">ATCC 34329</strain>
    </source>
</reference>
<dbReference type="GO" id="GO:0005829">
    <property type="term" value="C:cytosol"/>
    <property type="evidence" value="ECO:0007669"/>
    <property type="project" value="GOC"/>
</dbReference>
<evidence type="ECO:0000256" key="2">
    <source>
        <dbReference type="ARBA" id="ARBA00008160"/>
    </source>
</evidence>
<comment type="caution">
    <text evidence="10">The sequence shown here is derived from an EMBL/GenBank/DDBJ whole genome shotgun (WGS) entry which is preliminary data.</text>
</comment>
<dbReference type="InterPro" id="IPR019185">
    <property type="entry name" value="Integral_membrane_SYS1-rel"/>
</dbReference>
<evidence type="ECO:0000256" key="4">
    <source>
        <dbReference type="ARBA" id="ARBA00022692"/>
    </source>
</evidence>
<dbReference type="Pfam" id="PF09801">
    <property type="entry name" value="SYS1"/>
    <property type="match status" value="1"/>
</dbReference>
<proteinExistence type="inferred from homology"/>
<feature type="transmembrane region" description="Helical" evidence="9">
    <location>
        <begin position="30"/>
        <end position="49"/>
    </location>
</feature>
<dbReference type="PROSITE" id="PS51257">
    <property type="entry name" value="PROKAR_LIPOPROTEIN"/>
    <property type="match status" value="1"/>
</dbReference>
<evidence type="ECO:0000256" key="5">
    <source>
        <dbReference type="ARBA" id="ARBA00022927"/>
    </source>
</evidence>
<keyword evidence="4 9" id="KW-0812">Transmembrane</keyword>
<keyword evidence="3" id="KW-0813">Transport</keyword>
<keyword evidence="5" id="KW-0653">Protein transport</keyword>
<accession>A0AAD5RJW6</accession>
<comment type="subcellular location">
    <subcellularLocation>
        <location evidence="1">Golgi apparatus membrane</location>
        <topology evidence="1">Multi-pass membrane protein</topology>
    </subcellularLocation>
</comment>
<dbReference type="GO" id="GO:0043001">
    <property type="term" value="P:Golgi to plasma membrane protein transport"/>
    <property type="evidence" value="ECO:0007669"/>
    <property type="project" value="TreeGrafter"/>
</dbReference>
<evidence type="ECO:0000256" key="3">
    <source>
        <dbReference type="ARBA" id="ARBA00022448"/>
    </source>
</evidence>
<protein>
    <submittedName>
        <fullName evidence="10">Uncharacterized protein</fullName>
    </submittedName>
</protein>
<dbReference type="AlphaFoldDB" id="A0AAD5RJW6"/>
<feature type="transmembrane region" description="Helical" evidence="9">
    <location>
        <begin position="90"/>
        <end position="108"/>
    </location>
</feature>
<evidence type="ECO:0000313" key="11">
    <source>
        <dbReference type="Proteomes" id="UP001201980"/>
    </source>
</evidence>
<sequence length="241" mass="26491">MPRRRRPPRAGAVGELPPLKILGQILSMQACFYAALILLYPFCCVVGGWPFTWSLVFGWEGIRGDTSRGWLMGFILALVAMVLIVGRSKLVLDFALTIHFIHLIVVYLCSDGLPRNTAWWVTMGISSAAATILGMWGCRWRELRPIAFGGNGNGGNAANGSASVGGAPEAGILADEGNREEDLEQGYSKGRGRGRGRDGGGEYEMLFEVERVVLYPRCFHISKHFHIEIVFKDLQQLHLAA</sequence>
<dbReference type="PANTHER" id="PTHR12952:SF0">
    <property type="entry name" value="PROTEIN SYS1 HOMOLOG"/>
    <property type="match status" value="1"/>
</dbReference>
<feature type="transmembrane region" description="Helical" evidence="9">
    <location>
        <begin position="69"/>
        <end position="85"/>
    </location>
</feature>
<evidence type="ECO:0000256" key="9">
    <source>
        <dbReference type="SAM" id="Phobius"/>
    </source>
</evidence>
<gene>
    <name evidence="10" type="ORF">MKZ38_005866</name>
</gene>
<keyword evidence="8 9" id="KW-0472">Membrane</keyword>
<keyword evidence="7" id="KW-0333">Golgi apparatus</keyword>
<dbReference type="GO" id="GO:0005802">
    <property type="term" value="C:trans-Golgi network"/>
    <property type="evidence" value="ECO:0007669"/>
    <property type="project" value="TreeGrafter"/>
</dbReference>
<evidence type="ECO:0000256" key="6">
    <source>
        <dbReference type="ARBA" id="ARBA00022989"/>
    </source>
</evidence>
<feature type="transmembrane region" description="Helical" evidence="9">
    <location>
        <begin position="120"/>
        <end position="138"/>
    </location>
</feature>